<dbReference type="RefSeq" id="XP_062734717.1">
    <property type="nucleotide sequence ID" value="XM_062872313.1"/>
</dbReference>
<gene>
    <name evidence="2" type="ORF">QC761_0035630</name>
</gene>
<evidence type="ECO:0000313" key="2">
    <source>
        <dbReference type="EMBL" id="KAK4645741.1"/>
    </source>
</evidence>
<evidence type="ECO:0000313" key="3">
    <source>
        <dbReference type="Proteomes" id="UP001322138"/>
    </source>
</evidence>
<reference evidence="2 3" key="1">
    <citation type="journal article" date="2023" name="bioRxiv">
        <title>High-quality genome assemblies of four members of thePodospora anserinaspecies complex.</title>
        <authorList>
            <person name="Ament-Velasquez S.L."/>
            <person name="Vogan A.A."/>
            <person name="Wallerman O."/>
            <person name="Hartmann F."/>
            <person name="Gautier V."/>
            <person name="Silar P."/>
            <person name="Giraud T."/>
            <person name="Johannesson H."/>
        </authorList>
    </citation>
    <scope>NUCLEOTIDE SEQUENCE [LARGE SCALE GENOMIC DNA]</scope>
    <source>
        <strain evidence="2 3">CBS 112042</strain>
    </source>
</reference>
<comment type="caution">
    <text evidence="2">The sequence shown here is derived from an EMBL/GenBank/DDBJ whole genome shotgun (WGS) entry which is preliminary data.</text>
</comment>
<keyword evidence="3" id="KW-1185">Reference proteome</keyword>
<feature type="region of interest" description="Disordered" evidence="1">
    <location>
        <begin position="68"/>
        <end position="88"/>
    </location>
</feature>
<dbReference type="Proteomes" id="UP001322138">
    <property type="component" value="Unassembled WGS sequence"/>
</dbReference>
<proteinExistence type="predicted"/>
<protein>
    <submittedName>
        <fullName evidence="2">Uncharacterized protein</fullName>
    </submittedName>
</protein>
<dbReference type="EMBL" id="JAFFGZ010000004">
    <property type="protein sequence ID" value="KAK4645741.1"/>
    <property type="molecule type" value="Genomic_DNA"/>
</dbReference>
<evidence type="ECO:0000256" key="1">
    <source>
        <dbReference type="SAM" id="MobiDB-lite"/>
    </source>
</evidence>
<accession>A0ABR0FPV3</accession>
<dbReference type="GeneID" id="87891447"/>
<organism evidence="2 3">
    <name type="scientific">Podospora bellae-mahoneyi</name>
    <dbReference type="NCBI Taxonomy" id="2093777"/>
    <lineage>
        <taxon>Eukaryota</taxon>
        <taxon>Fungi</taxon>
        <taxon>Dikarya</taxon>
        <taxon>Ascomycota</taxon>
        <taxon>Pezizomycotina</taxon>
        <taxon>Sordariomycetes</taxon>
        <taxon>Sordariomycetidae</taxon>
        <taxon>Sordariales</taxon>
        <taxon>Podosporaceae</taxon>
        <taxon>Podospora</taxon>
    </lineage>
</organism>
<name>A0ABR0FPV3_9PEZI</name>
<sequence length="88" mass="9895">MGCISQQHLRSRSFSQKPSVDLRFLNSTHNFGTPLNIAAANLPERNTCPIVPRDRPHEPLSEYRLDVGDQPMSWKSDRPPGEVGLDLV</sequence>